<organism evidence="1 2">
    <name type="scientific">Pendulispora rubella</name>
    <dbReference type="NCBI Taxonomy" id="2741070"/>
    <lineage>
        <taxon>Bacteria</taxon>
        <taxon>Pseudomonadati</taxon>
        <taxon>Myxococcota</taxon>
        <taxon>Myxococcia</taxon>
        <taxon>Myxococcales</taxon>
        <taxon>Sorangiineae</taxon>
        <taxon>Pendulisporaceae</taxon>
        <taxon>Pendulispora</taxon>
    </lineage>
</organism>
<name>A0ABZ2KT01_9BACT</name>
<keyword evidence="2" id="KW-1185">Reference proteome</keyword>
<dbReference type="Proteomes" id="UP001374803">
    <property type="component" value="Chromosome"/>
</dbReference>
<reference evidence="1" key="1">
    <citation type="submission" date="2021-12" db="EMBL/GenBank/DDBJ databases">
        <title>Discovery of the Pendulisporaceae a myxobacterial family with distinct sporulation behavior and unique specialized metabolism.</title>
        <authorList>
            <person name="Garcia R."/>
            <person name="Popoff A."/>
            <person name="Bader C.D."/>
            <person name="Loehr J."/>
            <person name="Walesch S."/>
            <person name="Walt C."/>
            <person name="Boldt J."/>
            <person name="Bunk B."/>
            <person name="Haeckl F.J.F.P.J."/>
            <person name="Gunesch A.P."/>
            <person name="Birkelbach J."/>
            <person name="Nuebel U."/>
            <person name="Pietschmann T."/>
            <person name="Bach T."/>
            <person name="Mueller R."/>
        </authorList>
    </citation>
    <scope>NUCLEOTIDE SEQUENCE</scope>
    <source>
        <strain evidence="1">MSr11367</strain>
    </source>
</reference>
<gene>
    <name evidence="1" type="ORF">LVJ94_28435</name>
</gene>
<dbReference type="EMBL" id="CP089983">
    <property type="protein sequence ID" value="WXB00838.1"/>
    <property type="molecule type" value="Genomic_DNA"/>
</dbReference>
<evidence type="ECO:0000313" key="2">
    <source>
        <dbReference type="Proteomes" id="UP001374803"/>
    </source>
</evidence>
<proteinExistence type="predicted"/>
<protein>
    <submittedName>
        <fullName evidence="1">Uncharacterized protein</fullName>
    </submittedName>
</protein>
<accession>A0ABZ2KT01</accession>
<evidence type="ECO:0000313" key="1">
    <source>
        <dbReference type="EMBL" id="WXB00838.1"/>
    </source>
</evidence>
<dbReference type="RefSeq" id="WP_394830440.1">
    <property type="nucleotide sequence ID" value="NZ_CP089929.1"/>
</dbReference>
<sequence>MTNWMDIVVSGAGESERRVCERILVHKRRDLFDAQFHVEIERACTLEPLPTVPADEGGGYVLVDPRAIGPSELARMDALGVDEKTDGGDGAPQALGPIMVTTFSRADLKARCGQMLVKLLMARVPESSRRSTEDSSEFLDTQIDIVESFHVIARAAYERKAVECEGIEGAMTKAERACYVNPAQSHCARFHPRTIGLELCEVARDRFASGRGDAERAIKLLRDMKAQPPQVTHRPVCRPES</sequence>